<evidence type="ECO:0000256" key="12">
    <source>
        <dbReference type="ARBA" id="ARBA00047398"/>
    </source>
</evidence>
<evidence type="ECO:0000256" key="8">
    <source>
        <dbReference type="ARBA" id="ARBA00022833"/>
    </source>
</evidence>
<evidence type="ECO:0000256" key="11">
    <source>
        <dbReference type="ARBA" id="ARBA00023146"/>
    </source>
</evidence>
<dbReference type="SMART" id="SM00840">
    <property type="entry name" value="DALR_2"/>
    <property type="match status" value="1"/>
</dbReference>
<dbReference type="RefSeq" id="WP_065858830.1">
    <property type="nucleotide sequence ID" value="NZ_LYPC01000029.1"/>
</dbReference>
<dbReference type="HAMAP" id="MF_00041">
    <property type="entry name" value="Cys_tRNA_synth"/>
    <property type="match status" value="1"/>
</dbReference>
<keyword evidence="4 13" id="KW-0963">Cytoplasm</keyword>
<protein>
    <recommendedName>
        <fullName evidence="13">Cysteine--tRNA ligase</fullName>
        <ecNumber evidence="13">6.1.1.16</ecNumber>
    </recommendedName>
    <alternativeName>
        <fullName evidence="13">Cysteinyl-tRNA synthetase</fullName>
        <shortName evidence="13">CysRS</shortName>
    </alternativeName>
</protein>
<dbReference type="NCBIfam" id="TIGR00435">
    <property type="entry name" value="cysS"/>
    <property type="match status" value="1"/>
</dbReference>
<keyword evidence="6 13" id="KW-0479">Metal-binding</keyword>
<dbReference type="InterPro" id="IPR024909">
    <property type="entry name" value="Cys-tRNA/MSH_ligase"/>
</dbReference>
<dbReference type="GO" id="GO:0005829">
    <property type="term" value="C:cytosol"/>
    <property type="evidence" value="ECO:0007669"/>
    <property type="project" value="TreeGrafter"/>
</dbReference>
<dbReference type="PRINTS" id="PR00983">
    <property type="entry name" value="TRNASYNTHCYS"/>
</dbReference>
<dbReference type="EMBL" id="LYPC01000029">
    <property type="protein sequence ID" value="OCT10830.1"/>
    <property type="molecule type" value="Genomic_DNA"/>
</dbReference>
<dbReference type="SUPFAM" id="SSF52374">
    <property type="entry name" value="Nucleotidylyl transferase"/>
    <property type="match status" value="1"/>
</dbReference>
<comment type="subcellular location">
    <subcellularLocation>
        <location evidence="1 13">Cytoplasm</location>
    </subcellularLocation>
</comment>
<sequence length="466" mass="53446">MTLKVYNTLTRKKEEFVPIEPGKVKMYVCGPTVYNYIHIGNGRPVIFFDVVRRYLESQQYEVTYITNFTDVDDKMIRKAEEMAVSVPELAETFIAAFLEDIQTLGVHEATLNPRVTENIQEIIEFIAALVEKDFAYEAGGDVYYRTSKFAEYGKLSGQNLEELQYGIRVEVDDRKENPQDFVLWKAAKPGEIYWDSPWGQGRPGWHIECSAMVRKYLGETIDIHGGGQDLTFPHHECEIAQTEAVTGHPMANYWLHNAFLNIDNEKMSKSLGNGILIRDLVKQIKPEVFRYFMLSAHYRNPLNFSDESLKQAANALERIQNAYDNMKHRLATASATGEVEAGVTDKLQAISKQFVDKMNDDFNTPDAITAVFELVAEANLYLQQERVNAEVVKLYLAQLEAFDTTLGILSQQADELLDEEIEQLIVERTESRKSKNWARADEIRDLLTEKGIFLEDTPQGIRWRRK</sequence>
<feature type="coiled-coil region" evidence="14">
    <location>
        <begin position="309"/>
        <end position="336"/>
    </location>
</feature>
<evidence type="ECO:0000256" key="4">
    <source>
        <dbReference type="ARBA" id="ARBA00022490"/>
    </source>
</evidence>
<evidence type="ECO:0000256" key="10">
    <source>
        <dbReference type="ARBA" id="ARBA00022917"/>
    </source>
</evidence>
<evidence type="ECO:0000256" key="13">
    <source>
        <dbReference type="HAMAP-Rule" id="MF_00041"/>
    </source>
</evidence>
<accession>A0A1C0ZRX9</accession>
<dbReference type="AlphaFoldDB" id="A0A1C0ZRX9"/>
<dbReference type="InterPro" id="IPR015273">
    <property type="entry name" value="Cys-tRNA-synt_Ia_DALR"/>
</dbReference>
<dbReference type="Pfam" id="PF01406">
    <property type="entry name" value="tRNA-synt_1e"/>
    <property type="match status" value="1"/>
</dbReference>
<evidence type="ECO:0000256" key="7">
    <source>
        <dbReference type="ARBA" id="ARBA00022741"/>
    </source>
</evidence>
<keyword evidence="7 13" id="KW-0547">Nucleotide-binding</keyword>
<dbReference type="CDD" id="cd00672">
    <property type="entry name" value="CysRS_core"/>
    <property type="match status" value="1"/>
</dbReference>
<keyword evidence="5 13" id="KW-0436">Ligase</keyword>
<evidence type="ECO:0000256" key="6">
    <source>
        <dbReference type="ARBA" id="ARBA00022723"/>
    </source>
</evidence>
<dbReference type="Pfam" id="PF09190">
    <property type="entry name" value="DALR_2"/>
    <property type="match status" value="1"/>
</dbReference>
<feature type="binding site" evidence="13">
    <location>
        <position position="238"/>
    </location>
    <ligand>
        <name>Zn(2+)</name>
        <dbReference type="ChEBI" id="CHEBI:29105"/>
    </ligand>
</feature>
<keyword evidence="9 13" id="KW-0067">ATP-binding</keyword>
<dbReference type="EC" id="6.1.1.16" evidence="13"/>
<name>A0A1C0ZRX9_9BACL</name>
<keyword evidence="8 13" id="KW-0862">Zinc</keyword>
<comment type="subunit">
    <text evidence="3 13">Monomer.</text>
</comment>
<dbReference type="GO" id="GO:0006423">
    <property type="term" value="P:cysteinyl-tRNA aminoacylation"/>
    <property type="evidence" value="ECO:0007669"/>
    <property type="project" value="UniProtKB-UniRule"/>
</dbReference>
<dbReference type="Pfam" id="PF23493">
    <property type="entry name" value="CysS_C"/>
    <property type="match status" value="1"/>
</dbReference>
<gene>
    <name evidence="13" type="primary">cysS</name>
    <name evidence="16" type="ORF">A8709_03805</name>
</gene>
<evidence type="ECO:0000256" key="3">
    <source>
        <dbReference type="ARBA" id="ARBA00011245"/>
    </source>
</evidence>
<evidence type="ECO:0000256" key="2">
    <source>
        <dbReference type="ARBA" id="ARBA00005594"/>
    </source>
</evidence>
<evidence type="ECO:0000313" key="17">
    <source>
        <dbReference type="Proteomes" id="UP000093309"/>
    </source>
</evidence>
<dbReference type="SUPFAM" id="SSF47323">
    <property type="entry name" value="Anticodon-binding domain of a subclass of class I aminoacyl-tRNA synthetases"/>
    <property type="match status" value="1"/>
</dbReference>
<dbReference type="Gene3D" id="3.40.50.620">
    <property type="entry name" value="HUPs"/>
    <property type="match status" value="1"/>
</dbReference>
<feature type="binding site" evidence="13">
    <location>
        <position position="234"/>
    </location>
    <ligand>
        <name>Zn(2+)</name>
        <dbReference type="ChEBI" id="CHEBI:29105"/>
    </ligand>
</feature>
<dbReference type="InterPro" id="IPR032678">
    <property type="entry name" value="tRNA-synt_1_cat_dom"/>
</dbReference>
<evidence type="ECO:0000259" key="15">
    <source>
        <dbReference type="SMART" id="SM00840"/>
    </source>
</evidence>
<feature type="short sequence motif" description="'KMSKS' region" evidence="13">
    <location>
        <begin position="266"/>
        <end position="270"/>
    </location>
</feature>
<feature type="binding site" evidence="13">
    <location>
        <position position="269"/>
    </location>
    <ligand>
        <name>ATP</name>
        <dbReference type="ChEBI" id="CHEBI:30616"/>
    </ligand>
</feature>
<dbReference type="InterPro" id="IPR014729">
    <property type="entry name" value="Rossmann-like_a/b/a_fold"/>
</dbReference>
<evidence type="ECO:0000256" key="9">
    <source>
        <dbReference type="ARBA" id="ARBA00022840"/>
    </source>
</evidence>
<feature type="domain" description="Cysteinyl-tRNA synthetase class Ia DALR" evidence="15">
    <location>
        <begin position="353"/>
        <end position="417"/>
    </location>
</feature>
<evidence type="ECO:0000313" key="16">
    <source>
        <dbReference type="EMBL" id="OCT10830.1"/>
    </source>
</evidence>
<comment type="caution">
    <text evidence="16">The sequence shown here is derived from an EMBL/GenBank/DDBJ whole genome shotgun (WGS) entry which is preliminary data.</text>
</comment>
<dbReference type="PANTHER" id="PTHR10890:SF3">
    <property type="entry name" value="CYSTEINE--TRNA LIGASE, CYTOPLASMIC"/>
    <property type="match status" value="1"/>
</dbReference>
<keyword evidence="14" id="KW-0175">Coiled coil</keyword>
<dbReference type="InterPro" id="IPR015803">
    <property type="entry name" value="Cys-tRNA-ligase"/>
</dbReference>
<dbReference type="GO" id="GO:0008270">
    <property type="term" value="F:zinc ion binding"/>
    <property type="evidence" value="ECO:0007669"/>
    <property type="project" value="UniProtKB-UniRule"/>
</dbReference>
<keyword evidence="10 13" id="KW-0648">Protein biosynthesis</keyword>
<keyword evidence="11 13" id="KW-0030">Aminoacyl-tRNA synthetase</keyword>
<comment type="similarity">
    <text evidence="2 13">Belongs to the class-I aminoacyl-tRNA synthetase family.</text>
</comment>
<feature type="binding site" evidence="13">
    <location>
        <position position="29"/>
    </location>
    <ligand>
        <name>Zn(2+)</name>
        <dbReference type="ChEBI" id="CHEBI:29105"/>
    </ligand>
</feature>
<feature type="binding site" evidence="13">
    <location>
        <position position="209"/>
    </location>
    <ligand>
        <name>Zn(2+)</name>
        <dbReference type="ChEBI" id="CHEBI:29105"/>
    </ligand>
</feature>
<dbReference type="OrthoDB" id="9815130at2"/>
<comment type="catalytic activity">
    <reaction evidence="12 13">
        <text>tRNA(Cys) + L-cysteine + ATP = L-cysteinyl-tRNA(Cys) + AMP + diphosphate</text>
        <dbReference type="Rhea" id="RHEA:17773"/>
        <dbReference type="Rhea" id="RHEA-COMP:9661"/>
        <dbReference type="Rhea" id="RHEA-COMP:9679"/>
        <dbReference type="ChEBI" id="CHEBI:30616"/>
        <dbReference type="ChEBI" id="CHEBI:33019"/>
        <dbReference type="ChEBI" id="CHEBI:35235"/>
        <dbReference type="ChEBI" id="CHEBI:78442"/>
        <dbReference type="ChEBI" id="CHEBI:78517"/>
        <dbReference type="ChEBI" id="CHEBI:456215"/>
        <dbReference type="EC" id="6.1.1.16"/>
    </reaction>
</comment>
<comment type="cofactor">
    <cofactor evidence="13">
        <name>Zn(2+)</name>
        <dbReference type="ChEBI" id="CHEBI:29105"/>
    </cofactor>
    <text evidence="13">Binds 1 zinc ion per subunit.</text>
</comment>
<dbReference type="InterPro" id="IPR056411">
    <property type="entry name" value="CysS_C"/>
</dbReference>
<evidence type="ECO:0000256" key="14">
    <source>
        <dbReference type="SAM" id="Coils"/>
    </source>
</evidence>
<dbReference type="FunFam" id="3.40.50.620:FF:000009">
    <property type="entry name" value="Cysteine--tRNA ligase"/>
    <property type="match status" value="1"/>
</dbReference>
<evidence type="ECO:0000256" key="5">
    <source>
        <dbReference type="ARBA" id="ARBA00022598"/>
    </source>
</evidence>
<proteinExistence type="inferred from homology"/>
<evidence type="ECO:0000256" key="1">
    <source>
        <dbReference type="ARBA" id="ARBA00004496"/>
    </source>
</evidence>
<keyword evidence="17" id="KW-1185">Reference proteome</keyword>
<organism evidence="16 17">
    <name type="scientific">Paenibacillus pectinilyticus</name>
    <dbReference type="NCBI Taxonomy" id="512399"/>
    <lineage>
        <taxon>Bacteria</taxon>
        <taxon>Bacillati</taxon>
        <taxon>Bacillota</taxon>
        <taxon>Bacilli</taxon>
        <taxon>Bacillales</taxon>
        <taxon>Paenibacillaceae</taxon>
        <taxon>Paenibacillus</taxon>
    </lineage>
</organism>
<dbReference type="GO" id="GO:0005524">
    <property type="term" value="F:ATP binding"/>
    <property type="evidence" value="ECO:0007669"/>
    <property type="project" value="UniProtKB-UniRule"/>
</dbReference>
<dbReference type="Proteomes" id="UP000093309">
    <property type="component" value="Unassembled WGS sequence"/>
</dbReference>
<feature type="short sequence motif" description="'HIGH' region" evidence="13">
    <location>
        <begin position="31"/>
        <end position="41"/>
    </location>
</feature>
<dbReference type="PANTHER" id="PTHR10890">
    <property type="entry name" value="CYSTEINYL-TRNA SYNTHETASE"/>
    <property type="match status" value="1"/>
</dbReference>
<dbReference type="GO" id="GO:0004817">
    <property type="term" value="F:cysteine-tRNA ligase activity"/>
    <property type="evidence" value="ECO:0007669"/>
    <property type="project" value="UniProtKB-UniRule"/>
</dbReference>
<dbReference type="InterPro" id="IPR009080">
    <property type="entry name" value="tRNAsynth_Ia_anticodon-bd"/>
</dbReference>
<dbReference type="STRING" id="512399.A8709_03805"/>
<dbReference type="Gene3D" id="1.20.120.1910">
    <property type="entry name" value="Cysteine-tRNA ligase, C-terminal anti-codon recognition domain"/>
    <property type="match status" value="1"/>
</dbReference>
<reference evidence="17" key="1">
    <citation type="submission" date="2016-05" db="EMBL/GenBank/DDBJ databases">
        <title>Paenibacillus oryzae. sp. nov., isolated from the rice root.</title>
        <authorList>
            <person name="Zhang J."/>
            <person name="Zhang X."/>
        </authorList>
    </citation>
    <scope>NUCLEOTIDE SEQUENCE [LARGE SCALE GENOMIC DNA]</scope>
    <source>
        <strain evidence="17">KCTC13222</strain>
    </source>
</reference>